<feature type="domain" description="Tudor" evidence="3">
    <location>
        <begin position="295"/>
        <end position="352"/>
    </location>
</feature>
<dbReference type="PROSITE" id="PS50304">
    <property type="entry name" value="TUDOR"/>
    <property type="match status" value="1"/>
</dbReference>
<reference evidence="4" key="1">
    <citation type="submission" date="2020-11" db="EMBL/GenBank/DDBJ databases">
        <authorList>
            <person name="Tran Van P."/>
        </authorList>
    </citation>
    <scope>NUCLEOTIDE SEQUENCE</scope>
</reference>
<dbReference type="GO" id="GO:0010468">
    <property type="term" value="P:regulation of gene expression"/>
    <property type="evidence" value="ECO:0007669"/>
    <property type="project" value="UniProtKB-ARBA"/>
</dbReference>
<dbReference type="PANTHER" id="PTHR22948">
    <property type="entry name" value="TUDOR DOMAIN CONTAINING PROTEIN"/>
    <property type="match status" value="1"/>
</dbReference>
<dbReference type="Gene3D" id="2.30.30.140">
    <property type="match status" value="1"/>
</dbReference>
<dbReference type="SUPFAM" id="SSF63748">
    <property type="entry name" value="Tudor/PWWP/MBT"/>
    <property type="match status" value="1"/>
</dbReference>
<dbReference type="SMART" id="SM00333">
    <property type="entry name" value="TUDOR"/>
    <property type="match status" value="1"/>
</dbReference>
<dbReference type="InterPro" id="IPR036612">
    <property type="entry name" value="KH_dom_type_1_sf"/>
</dbReference>
<dbReference type="OrthoDB" id="10069557at2759"/>
<dbReference type="Pfam" id="PF00013">
    <property type="entry name" value="KH_1"/>
    <property type="match status" value="1"/>
</dbReference>
<proteinExistence type="predicted"/>
<dbReference type="InterPro" id="IPR047368">
    <property type="entry name" value="KH-I_AKAP1"/>
</dbReference>
<evidence type="ECO:0000313" key="5">
    <source>
        <dbReference type="Proteomes" id="UP000728032"/>
    </source>
</evidence>
<dbReference type="GO" id="GO:0003723">
    <property type="term" value="F:RNA binding"/>
    <property type="evidence" value="ECO:0007669"/>
    <property type="project" value="UniProtKB-UniRule"/>
</dbReference>
<dbReference type="PANTHER" id="PTHR22948:SF65">
    <property type="entry name" value="A-KINASE ANCHORING PROTEIN 1"/>
    <property type="match status" value="1"/>
</dbReference>
<evidence type="ECO:0000256" key="2">
    <source>
        <dbReference type="SAM" id="MobiDB-lite"/>
    </source>
</evidence>
<sequence length="436" mass="48469">MAMALYPRMIIDSMDQRHDQHVDQHLPHEDSDAREDNDTTPALTAHHMNGLHDETIADPLDQKGGDKRNDTSDADSVAESDASDDANDELNALQMNQLQELHEEGSSDSGKGGSDCTCDILHASPIEHRSLLDAGAGGPHETVVYQFEIPQYLCGRLIGEKGRFVTQIKRETTTTVVINQHMFASDMKICTLTGTRSAIKEALILIRMRFPLHAYADVSLQQINLINASQTCALPQTCQLQLPSGISCDVILSSLVSAGHFFLQQPTHPTYPSLSRLDHYMNQTYSQQNTPFLPNIHTGMVCTVPVMGGWYRAVITKVYDTDECDVMFVDYGGFSRLPMSSLRQIRYDFMTLPFQASECYLAHIEPIDADMGWTPEANALFEELAQGQILQATVVGFAQNGIPLVNLFKIQGINNVFINQELVNRSHAQWVNSRAS</sequence>
<feature type="compositionally biased region" description="Acidic residues" evidence="2">
    <location>
        <begin position="72"/>
        <end position="85"/>
    </location>
</feature>
<keyword evidence="5" id="KW-1185">Reference proteome</keyword>
<feature type="region of interest" description="Disordered" evidence="2">
    <location>
        <begin position="17"/>
        <end position="85"/>
    </location>
</feature>
<dbReference type="InterPro" id="IPR047367">
    <property type="entry name" value="Tudor_AKAP1"/>
</dbReference>
<dbReference type="PROSITE" id="PS50084">
    <property type="entry name" value="KH_TYPE_1"/>
    <property type="match status" value="1"/>
</dbReference>
<accession>A0A7R9M4C1</accession>
<dbReference type="CDD" id="cd20407">
    <property type="entry name" value="Tudor_AKAP1"/>
    <property type="match status" value="1"/>
</dbReference>
<dbReference type="InterPro" id="IPR050621">
    <property type="entry name" value="Tudor_domain_containing"/>
</dbReference>
<organism evidence="4">
    <name type="scientific">Oppiella nova</name>
    <dbReference type="NCBI Taxonomy" id="334625"/>
    <lineage>
        <taxon>Eukaryota</taxon>
        <taxon>Metazoa</taxon>
        <taxon>Ecdysozoa</taxon>
        <taxon>Arthropoda</taxon>
        <taxon>Chelicerata</taxon>
        <taxon>Arachnida</taxon>
        <taxon>Acari</taxon>
        <taxon>Acariformes</taxon>
        <taxon>Sarcoptiformes</taxon>
        <taxon>Oribatida</taxon>
        <taxon>Brachypylina</taxon>
        <taxon>Oppioidea</taxon>
        <taxon>Oppiidae</taxon>
        <taxon>Oppiella</taxon>
    </lineage>
</organism>
<dbReference type="InterPro" id="IPR004087">
    <property type="entry name" value="KH_dom"/>
</dbReference>
<dbReference type="EMBL" id="CAJPVJ010006270">
    <property type="protein sequence ID" value="CAG2170286.1"/>
    <property type="molecule type" value="Genomic_DNA"/>
</dbReference>
<dbReference type="SUPFAM" id="SSF54791">
    <property type="entry name" value="Eukaryotic type KH-domain (KH-domain type I)"/>
    <property type="match status" value="1"/>
</dbReference>
<protein>
    <recommendedName>
        <fullName evidence="3">Tudor domain-containing protein</fullName>
    </recommendedName>
</protein>
<gene>
    <name evidence="4" type="ORF">ONB1V03_LOCUS9757</name>
</gene>
<evidence type="ECO:0000256" key="1">
    <source>
        <dbReference type="PROSITE-ProRule" id="PRU00117"/>
    </source>
</evidence>
<dbReference type="Gene3D" id="3.30.1370.10">
    <property type="entry name" value="K Homology domain, type 1"/>
    <property type="match status" value="1"/>
</dbReference>
<dbReference type="InterPro" id="IPR035437">
    <property type="entry name" value="SNase_OB-fold_sf"/>
</dbReference>
<evidence type="ECO:0000313" key="4">
    <source>
        <dbReference type="EMBL" id="CAD7653099.1"/>
    </source>
</evidence>
<dbReference type="InterPro" id="IPR004088">
    <property type="entry name" value="KH_dom_type_1"/>
</dbReference>
<name>A0A7R9M4C1_9ACAR</name>
<evidence type="ECO:0000259" key="3">
    <source>
        <dbReference type="PROSITE" id="PS50304"/>
    </source>
</evidence>
<dbReference type="Pfam" id="PF00567">
    <property type="entry name" value="TUDOR"/>
    <property type="match status" value="1"/>
</dbReference>
<feature type="compositionally biased region" description="Basic and acidic residues" evidence="2">
    <location>
        <begin position="17"/>
        <end position="37"/>
    </location>
</feature>
<dbReference type="Gene3D" id="2.40.50.90">
    <property type="match status" value="1"/>
</dbReference>
<dbReference type="CDD" id="cd22395">
    <property type="entry name" value="KH-I_AKAP1"/>
    <property type="match status" value="1"/>
</dbReference>
<dbReference type="GO" id="GO:0005739">
    <property type="term" value="C:mitochondrion"/>
    <property type="evidence" value="ECO:0007669"/>
    <property type="project" value="UniProtKB-ARBA"/>
</dbReference>
<feature type="compositionally biased region" description="Basic and acidic residues" evidence="2">
    <location>
        <begin position="50"/>
        <end position="71"/>
    </location>
</feature>
<dbReference type="Proteomes" id="UP000728032">
    <property type="component" value="Unassembled WGS sequence"/>
</dbReference>
<keyword evidence="1" id="KW-0694">RNA-binding</keyword>
<dbReference type="EMBL" id="OC921095">
    <property type="protein sequence ID" value="CAD7653099.1"/>
    <property type="molecule type" value="Genomic_DNA"/>
</dbReference>
<dbReference type="SMART" id="SM00322">
    <property type="entry name" value="KH"/>
    <property type="match status" value="1"/>
</dbReference>
<dbReference type="AlphaFoldDB" id="A0A7R9M4C1"/>
<dbReference type="InterPro" id="IPR002999">
    <property type="entry name" value="Tudor"/>
</dbReference>